<evidence type="ECO:0000313" key="5">
    <source>
        <dbReference type="Proteomes" id="UP000472263"/>
    </source>
</evidence>
<dbReference type="Proteomes" id="UP000472263">
    <property type="component" value="Chromosome 8"/>
</dbReference>
<evidence type="ECO:0000256" key="1">
    <source>
        <dbReference type="ARBA" id="ARBA00023451"/>
    </source>
</evidence>
<proteinExistence type="inferred from homology"/>
<organism evidence="4 5">
    <name type="scientific">Myripristis murdjan</name>
    <name type="common">pinecone soldierfish</name>
    <dbReference type="NCBI Taxonomy" id="586833"/>
    <lineage>
        <taxon>Eukaryota</taxon>
        <taxon>Metazoa</taxon>
        <taxon>Chordata</taxon>
        <taxon>Craniata</taxon>
        <taxon>Vertebrata</taxon>
        <taxon>Euteleostomi</taxon>
        <taxon>Actinopterygii</taxon>
        <taxon>Neopterygii</taxon>
        <taxon>Teleostei</taxon>
        <taxon>Neoteleostei</taxon>
        <taxon>Acanthomorphata</taxon>
        <taxon>Holocentriformes</taxon>
        <taxon>Holocentridae</taxon>
        <taxon>Myripristis</taxon>
    </lineage>
</organism>
<dbReference type="FunCoup" id="A0A667X1G0">
    <property type="interactions" value="287"/>
</dbReference>
<sequence length="155" mass="17984">HGAMQCQDKQEWADNLMVFEGSSPVDVSHAKQLWNSLSLQPLLESRLVSADIRQKLPVARPRRDTDAGPRSSSPGPSSVFPLLQRREERQRYLAMAKQRKEILALLRRQREQRIQRELVSLPCKPKMRDDRGKQVKRHDTPSEQALDKEMVEQLH</sequence>
<name>A0A667X1G0_9TELE</name>
<dbReference type="Pfam" id="PF17664">
    <property type="entry name" value="HOATZ-like"/>
    <property type="match status" value="1"/>
</dbReference>
<comment type="similarity">
    <text evidence="1">Belongs to the HOATZ family.</text>
</comment>
<feature type="compositionally biased region" description="Basic and acidic residues" evidence="3">
    <location>
        <begin position="126"/>
        <end position="155"/>
    </location>
</feature>
<evidence type="ECO:0000256" key="3">
    <source>
        <dbReference type="SAM" id="MobiDB-lite"/>
    </source>
</evidence>
<protein>
    <recommendedName>
        <fullName evidence="2">Cilia- and flagella-associated protein HOATZ</fullName>
    </recommendedName>
</protein>
<feature type="region of interest" description="Disordered" evidence="3">
    <location>
        <begin position="117"/>
        <end position="155"/>
    </location>
</feature>
<reference evidence="4" key="3">
    <citation type="submission" date="2025-09" db="UniProtKB">
        <authorList>
            <consortium name="Ensembl"/>
        </authorList>
    </citation>
    <scope>IDENTIFICATION</scope>
</reference>
<dbReference type="GO" id="GO:0060271">
    <property type="term" value="P:cilium assembly"/>
    <property type="evidence" value="ECO:0007669"/>
    <property type="project" value="InterPro"/>
</dbReference>
<dbReference type="InParanoid" id="A0A667X1G0"/>
<evidence type="ECO:0000313" key="4">
    <source>
        <dbReference type="Ensembl" id="ENSMMDP00005011570.1"/>
    </source>
</evidence>
<keyword evidence="5" id="KW-1185">Reference proteome</keyword>
<reference evidence="4" key="2">
    <citation type="submission" date="2025-08" db="UniProtKB">
        <authorList>
            <consortium name="Ensembl"/>
        </authorList>
    </citation>
    <scope>IDENTIFICATION</scope>
</reference>
<dbReference type="Ensembl" id="ENSMMDT00005011918.1">
    <property type="protein sequence ID" value="ENSMMDP00005011570.1"/>
    <property type="gene ID" value="ENSMMDG00005006197.1"/>
</dbReference>
<reference evidence="4" key="1">
    <citation type="submission" date="2019-06" db="EMBL/GenBank/DDBJ databases">
        <authorList>
            <consortium name="Wellcome Sanger Institute Data Sharing"/>
        </authorList>
    </citation>
    <scope>NUCLEOTIDE SEQUENCE [LARGE SCALE GENOMIC DNA]</scope>
</reference>
<dbReference type="PANTHER" id="PTHR47231">
    <property type="entry name" value="UPF0722 PROTEIN C11ORF88"/>
    <property type="match status" value="1"/>
</dbReference>
<feature type="compositionally biased region" description="Low complexity" evidence="3">
    <location>
        <begin position="68"/>
        <end position="78"/>
    </location>
</feature>
<evidence type="ECO:0000256" key="2">
    <source>
        <dbReference type="ARBA" id="ARBA00023657"/>
    </source>
</evidence>
<dbReference type="AlphaFoldDB" id="A0A667X1G0"/>
<accession>A0A667X1G0</accession>
<feature type="region of interest" description="Disordered" evidence="3">
    <location>
        <begin position="54"/>
        <end position="84"/>
    </location>
</feature>
<dbReference type="InterPro" id="IPR040681">
    <property type="entry name" value="HOATZ-like"/>
</dbReference>
<dbReference type="GeneTree" id="ENSGT00940000166624"/>
<dbReference type="PANTHER" id="PTHR47231:SF1">
    <property type="entry name" value="CILIA- AND FLAGELLA-ASSOCIATED PROTEIN HOATZ"/>
    <property type="match status" value="1"/>
</dbReference>